<evidence type="ECO:0000313" key="2">
    <source>
        <dbReference type="Proteomes" id="UP000030640"/>
    </source>
</evidence>
<dbReference type="VEuPathDB" id="PlasmoDB:C922_05831"/>
<sequence length="100" mass="11731">MATYLKCKYHDYTDAVVLPNTNNIPMCKREPLSLVYYCFRSDNVHRVLLVLSYYGERFCSVGCPIMNIIIFELGFYGKVFLYEEYGDFNDIVVSIKPLFE</sequence>
<organism evidence="1 2">
    <name type="scientific">Plasmodium inui San Antonio 1</name>
    <dbReference type="NCBI Taxonomy" id="1237626"/>
    <lineage>
        <taxon>Eukaryota</taxon>
        <taxon>Sar</taxon>
        <taxon>Alveolata</taxon>
        <taxon>Apicomplexa</taxon>
        <taxon>Aconoidasida</taxon>
        <taxon>Haemosporida</taxon>
        <taxon>Plasmodiidae</taxon>
        <taxon>Plasmodium</taxon>
        <taxon>Plasmodium (Plasmodium)</taxon>
    </lineage>
</organism>
<proteinExistence type="predicted"/>
<dbReference type="GeneID" id="20041105"/>
<accession>W6ZWW4</accession>
<name>W6ZWW4_9APIC</name>
<reference evidence="1 2" key="1">
    <citation type="submission" date="2013-02" db="EMBL/GenBank/DDBJ databases">
        <title>The Genome Sequence of Plasmodium inui San Antonio 1.</title>
        <authorList>
            <consortium name="The Broad Institute Genome Sequencing Platform"/>
            <consortium name="The Broad Institute Genome Sequencing Center for Infectious Disease"/>
            <person name="Neafsey D."/>
            <person name="Cheeseman I."/>
            <person name="Volkman S."/>
            <person name="Adams J."/>
            <person name="Walker B."/>
            <person name="Young S.K."/>
            <person name="Zeng Q."/>
            <person name="Gargeya S."/>
            <person name="Fitzgerald M."/>
            <person name="Haas B."/>
            <person name="Abouelleil A."/>
            <person name="Alvarado L."/>
            <person name="Arachchi H.M."/>
            <person name="Berlin A.M."/>
            <person name="Chapman S.B."/>
            <person name="Dewar J."/>
            <person name="Goldberg J."/>
            <person name="Griggs A."/>
            <person name="Gujja S."/>
            <person name="Hansen M."/>
            <person name="Howarth C."/>
            <person name="Imamovic A."/>
            <person name="Larimer J."/>
            <person name="McCowan C."/>
            <person name="Murphy C."/>
            <person name="Neiman D."/>
            <person name="Pearson M."/>
            <person name="Priest M."/>
            <person name="Roberts A."/>
            <person name="Saif S."/>
            <person name="Shea T."/>
            <person name="Sisk P."/>
            <person name="Sykes S."/>
            <person name="Wortman J."/>
            <person name="Nusbaum C."/>
            <person name="Birren B."/>
        </authorList>
    </citation>
    <scope>NUCLEOTIDE SEQUENCE [LARGE SCALE GENOMIC DNA]</scope>
    <source>
        <strain evidence="1 2">San Antonio 1</strain>
    </source>
</reference>
<evidence type="ECO:0000313" key="1">
    <source>
        <dbReference type="EMBL" id="EUD63788.1"/>
    </source>
</evidence>
<dbReference type="RefSeq" id="XP_008819624.1">
    <property type="nucleotide sequence ID" value="XM_008821402.1"/>
</dbReference>
<dbReference type="Proteomes" id="UP000030640">
    <property type="component" value="Unassembled WGS sequence"/>
</dbReference>
<dbReference type="EMBL" id="KI965677">
    <property type="protein sequence ID" value="EUD63788.1"/>
    <property type="molecule type" value="Genomic_DNA"/>
</dbReference>
<dbReference type="AlphaFoldDB" id="W6ZWW4"/>
<keyword evidence="2" id="KW-1185">Reference proteome</keyword>
<protein>
    <submittedName>
        <fullName evidence="1">Uncharacterized protein</fullName>
    </submittedName>
</protein>
<gene>
    <name evidence="1" type="ORF">C922_05831</name>
</gene>